<name>A0A8J3JYL9_9ACTN</name>
<dbReference type="InterPro" id="IPR003807">
    <property type="entry name" value="DUF202"/>
</dbReference>
<dbReference type="AlphaFoldDB" id="A0A8J3JYL9"/>
<gene>
    <name evidence="7" type="ORF">Cch02nite_07770</name>
</gene>
<dbReference type="RefSeq" id="WP_120318400.1">
    <property type="nucleotide sequence ID" value="NZ_BAAALB010000036.1"/>
</dbReference>
<dbReference type="GO" id="GO:0012505">
    <property type="term" value="C:endomembrane system"/>
    <property type="evidence" value="ECO:0007669"/>
    <property type="project" value="UniProtKB-SubCell"/>
</dbReference>
<evidence type="ECO:0000256" key="1">
    <source>
        <dbReference type="ARBA" id="ARBA00004127"/>
    </source>
</evidence>
<evidence type="ECO:0000256" key="2">
    <source>
        <dbReference type="ARBA" id="ARBA00022692"/>
    </source>
</evidence>
<accession>A0A8J3JYL9</accession>
<keyword evidence="8" id="KW-1185">Reference proteome</keyword>
<dbReference type="Proteomes" id="UP000619293">
    <property type="component" value="Unassembled WGS sequence"/>
</dbReference>
<evidence type="ECO:0000256" key="3">
    <source>
        <dbReference type="ARBA" id="ARBA00022989"/>
    </source>
</evidence>
<feature type="transmembrane region" description="Helical" evidence="5">
    <location>
        <begin position="44"/>
        <end position="63"/>
    </location>
</feature>
<evidence type="ECO:0000256" key="5">
    <source>
        <dbReference type="SAM" id="Phobius"/>
    </source>
</evidence>
<comment type="caution">
    <text evidence="7">The sequence shown here is derived from an EMBL/GenBank/DDBJ whole genome shotgun (WGS) entry which is preliminary data.</text>
</comment>
<keyword evidence="2 5" id="KW-0812">Transmembrane</keyword>
<evidence type="ECO:0000256" key="4">
    <source>
        <dbReference type="ARBA" id="ARBA00023136"/>
    </source>
</evidence>
<dbReference type="Pfam" id="PF02656">
    <property type="entry name" value="DUF202"/>
    <property type="match status" value="1"/>
</dbReference>
<reference evidence="7 8" key="1">
    <citation type="submission" date="2021-01" db="EMBL/GenBank/DDBJ databases">
        <title>Whole genome shotgun sequence of Catellatospora chokoriensis NBRC 107358.</title>
        <authorList>
            <person name="Komaki H."/>
            <person name="Tamura T."/>
        </authorList>
    </citation>
    <scope>NUCLEOTIDE SEQUENCE [LARGE SCALE GENOMIC DNA]</scope>
    <source>
        <strain evidence="7 8">NBRC 107358</strain>
    </source>
</reference>
<comment type="subcellular location">
    <subcellularLocation>
        <location evidence="1">Endomembrane system</location>
        <topology evidence="1">Multi-pass membrane protein</topology>
    </subcellularLocation>
</comment>
<keyword evidence="3 5" id="KW-1133">Transmembrane helix</keyword>
<keyword evidence="4 5" id="KW-0472">Membrane</keyword>
<evidence type="ECO:0000313" key="8">
    <source>
        <dbReference type="Proteomes" id="UP000619293"/>
    </source>
</evidence>
<proteinExistence type="predicted"/>
<feature type="transmembrane region" description="Helical" evidence="5">
    <location>
        <begin position="21"/>
        <end position="38"/>
    </location>
</feature>
<dbReference type="EMBL" id="BONG01000003">
    <property type="protein sequence ID" value="GIF87333.1"/>
    <property type="molecule type" value="Genomic_DNA"/>
</dbReference>
<evidence type="ECO:0000259" key="6">
    <source>
        <dbReference type="Pfam" id="PF02656"/>
    </source>
</evidence>
<organism evidence="7 8">
    <name type="scientific">Catellatospora chokoriensis</name>
    <dbReference type="NCBI Taxonomy" id="310353"/>
    <lineage>
        <taxon>Bacteria</taxon>
        <taxon>Bacillati</taxon>
        <taxon>Actinomycetota</taxon>
        <taxon>Actinomycetes</taxon>
        <taxon>Micromonosporales</taxon>
        <taxon>Micromonosporaceae</taxon>
        <taxon>Catellatospora</taxon>
    </lineage>
</organism>
<feature type="transmembrane region" description="Helical" evidence="5">
    <location>
        <begin position="83"/>
        <end position="101"/>
    </location>
</feature>
<feature type="domain" description="DUF202" evidence="6">
    <location>
        <begin position="7"/>
        <end position="72"/>
    </location>
</feature>
<protein>
    <recommendedName>
        <fullName evidence="6">DUF202 domain-containing protein</fullName>
    </recommendedName>
</protein>
<sequence length="102" mass="11123">MNTTPDHGAQPERTRLAWRRTVLSGTVCALLLFRLAFSRGLDDAGALALALTMLSWLALLLVAQRRIRAMERQHPAGVARTMAAVTVSCVLMGVLGVLLILW</sequence>
<evidence type="ECO:0000313" key="7">
    <source>
        <dbReference type="EMBL" id="GIF87333.1"/>
    </source>
</evidence>